<keyword evidence="2" id="KW-0812">Transmembrane</keyword>
<gene>
    <name evidence="3" type="ORF">NQZ67_19365</name>
</gene>
<feature type="transmembrane region" description="Helical" evidence="2">
    <location>
        <begin position="6"/>
        <end position="26"/>
    </location>
</feature>
<dbReference type="RefSeq" id="WP_257449126.1">
    <property type="nucleotide sequence ID" value="NZ_JANIPJ010000014.1"/>
</dbReference>
<evidence type="ECO:0000256" key="2">
    <source>
        <dbReference type="SAM" id="Phobius"/>
    </source>
</evidence>
<dbReference type="EMBL" id="JANIPJ010000014">
    <property type="protein sequence ID" value="MCR2806048.1"/>
    <property type="molecule type" value="Genomic_DNA"/>
</dbReference>
<organism evidence="3 4">
    <name type="scientific">Paenibacillus soyae</name>
    <dbReference type="NCBI Taxonomy" id="2969249"/>
    <lineage>
        <taxon>Bacteria</taxon>
        <taxon>Bacillati</taxon>
        <taxon>Bacillota</taxon>
        <taxon>Bacilli</taxon>
        <taxon>Bacillales</taxon>
        <taxon>Paenibacillaceae</taxon>
        <taxon>Paenibacillus</taxon>
    </lineage>
</organism>
<feature type="region of interest" description="Disordered" evidence="1">
    <location>
        <begin position="37"/>
        <end position="64"/>
    </location>
</feature>
<accession>A0A9X2SBV2</accession>
<comment type="caution">
    <text evidence="3">The sequence shown here is derived from an EMBL/GenBank/DDBJ whole genome shotgun (WGS) entry which is preliminary data.</text>
</comment>
<keyword evidence="2" id="KW-1133">Transmembrane helix</keyword>
<keyword evidence="2" id="KW-0472">Membrane</keyword>
<evidence type="ECO:0000313" key="3">
    <source>
        <dbReference type="EMBL" id="MCR2806048.1"/>
    </source>
</evidence>
<sequence length="64" mass="6862">MDQGWATVLLLAFGIVVGVIGVIAYLRMLRKDKTAFVSSRPDAPPAGSNGAEEAKDSEHTFIKD</sequence>
<dbReference type="Proteomes" id="UP001141950">
    <property type="component" value="Unassembled WGS sequence"/>
</dbReference>
<evidence type="ECO:0000313" key="4">
    <source>
        <dbReference type="Proteomes" id="UP001141950"/>
    </source>
</evidence>
<reference evidence="3" key="1">
    <citation type="submission" date="2022-08" db="EMBL/GenBank/DDBJ databases">
        <title>The genomic sequence of strain Paenibacillus sp. SCIV0701.</title>
        <authorList>
            <person name="Zhao H."/>
        </authorList>
    </citation>
    <scope>NUCLEOTIDE SEQUENCE</scope>
    <source>
        <strain evidence="3">SCIV0701</strain>
    </source>
</reference>
<keyword evidence="4" id="KW-1185">Reference proteome</keyword>
<proteinExistence type="predicted"/>
<name>A0A9X2SBV2_9BACL</name>
<protein>
    <submittedName>
        <fullName evidence="3">Uncharacterized protein</fullName>
    </submittedName>
</protein>
<feature type="compositionally biased region" description="Basic and acidic residues" evidence="1">
    <location>
        <begin position="52"/>
        <end position="64"/>
    </location>
</feature>
<dbReference type="AlphaFoldDB" id="A0A9X2SBV2"/>
<evidence type="ECO:0000256" key="1">
    <source>
        <dbReference type="SAM" id="MobiDB-lite"/>
    </source>
</evidence>